<accession>A0A5M8NZ95</accession>
<keyword evidence="1" id="KW-0732">Signal</keyword>
<dbReference type="InterPro" id="IPR026444">
    <property type="entry name" value="Secre_tail"/>
</dbReference>
<feature type="chain" id="PRO_5024386251" description="Secretion system C-terminal sorting domain-containing protein" evidence="1">
    <location>
        <begin position="20"/>
        <end position="162"/>
    </location>
</feature>
<organism evidence="2 3">
    <name type="scientific">Candidatus Ordinivivax streblomastigis</name>
    <dbReference type="NCBI Taxonomy" id="2540710"/>
    <lineage>
        <taxon>Bacteria</taxon>
        <taxon>Pseudomonadati</taxon>
        <taxon>Bacteroidota</taxon>
        <taxon>Bacteroidia</taxon>
        <taxon>Bacteroidales</taxon>
        <taxon>Candidatus Ordinivivax</taxon>
    </lineage>
</organism>
<evidence type="ECO:0000313" key="3">
    <source>
        <dbReference type="Proteomes" id="UP000324575"/>
    </source>
</evidence>
<evidence type="ECO:0008006" key="4">
    <source>
        <dbReference type="Google" id="ProtNLM"/>
    </source>
</evidence>
<gene>
    <name evidence="2" type="ORF">EZS26_002355</name>
</gene>
<evidence type="ECO:0000313" key="2">
    <source>
        <dbReference type="EMBL" id="KAA6301481.1"/>
    </source>
</evidence>
<reference evidence="2 3" key="1">
    <citation type="submission" date="2019-03" db="EMBL/GenBank/DDBJ databases">
        <title>Single cell metagenomics reveals metabolic interactions within the superorganism composed of flagellate Streblomastix strix and complex community of Bacteroidetes bacteria on its surface.</title>
        <authorList>
            <person name="Treitli S.C."/>
            <person name="Kolisko M."/>
            <person name="Husnik F."/>
            <person name="Keeling P."/>
            <person name="Hampl V."/>
        </authorList>
    </citation>
    <scope>NUCLEOTIDE SEQUENCE [LARGE SCALE GENOMIC DNA]</scope>
    <source>
        <strain evidence="2">St1</strain>
    </source>
</reference>
<name>A0A5M8NZ95_9BACT</name>
<sequence length="162" mass="17331">MKKTFLLIFALSAICTANAQYQTALKVTHTTSGESVTDNVPFEGGEIVILDDVVQINFAENAENNSSYDFDKVTSFAFETTPVTAINNPAVDAGLAVSVDKETGILRLRSDVSLGKISIWSVSGSLLTNRETGGNETEINIASFAKGVYIVQSGASRVKFVK</sequence>
<dbReference type="AlphaFoldDB" id="A0A5M8NZ95"/>
<dbReference type="EMBL" id="SNRX01000018">
    <property type="protein sequence ID" value="KAA6301481.1"/>
    <property type="molecule type" value="Genomic_DNA"/>
</dbReference>
<protein>
    <recommendedName>
        <fullName evidence="4">Secretion system C-terminal sorting domain-containing protein</fullName>
    </recommendedName>
</protein>
<evidence type="ECO:0000256" key="1">
    <source>
        <dbReference type="SAM" id="SignalP"/>
    </source>
</evidence>
<comment type="caution">
    <text evidence="2">The sequence shown here is derived from an EMBL/GenBank/DDBJ whole genome shotgun (WGS) entry which is preliminary data.</text>
</comment>
<dbReference type="Proteomes" id="UP000324575">
    <property type="component" value="Unassembled WGS sequence"/>
</dbReference>
<dbReference type="NCBIfam" id="TIGR04183">
    <property type="entry name" value="Por_Secre_tail"/>
    <property type="match status" value="1"/>
</dbReference>
<proteinExistence type="predicted"/>
<feature type="signal peptide" evidence="1">
    <location>
        <begin position="1"/>
        <end position="19"/>
    </location>
</feature>